<sequence length="205" mass="22062">MRFITGLLPLVQNATGLRRVVSVLAGTFEGPIDLDNLACLGFPLLKQRDQVAAIHTLLLEEMKRRAPSVSFVHTVPGVVKSGITRDATGFGMSVIIAISNLMSPLISTSPDESGERHVFAATNAIYSPDHQPDHRQGVRSGTGVEVARGSNGQDGSGIYTVTHKGESSTAKEHLLDQFRKDGTAQKVWNMVDQDVQRITGSRMGA</sequence>
<reference evidence="1" key="1">
    <citation type="submission" date="2022-10" db="EMBL/GenBank/DDBJ databases">
        <title>Complete Genome of Trichothecium roseum strain YXFP-22015, a Plant Pathogen Isolated from Citrus.</title>
        <authorList>
            <person name="Wang Y."/>
            <person name="Zhu L."/>
        </authorList>
    </citation>
    <scope>NUCLEOTIDE SEQUENCE</scope>
    <source>
        <strain evidence="1">YXFP-22015</strain>
    </source>
</reference>
<gene>
    <name evidence="1" type="ORF">N3K66_005404</name>
</gene>
<evidence type="ECO:0000313" key="1">
    <source>
        <dbReference type="EMBL" id="KAI9898943.1"/>
    </source>
</evidence>
<organism evidence="1 2">
    <name type="scientific">Trichothecium roseum</name>
    <dbReference type="NCBI Taxonomy" id="47278"/>
    <lineage>
        <taxon>Eukaryota</taxon>
        <taxon>Fungi</taxon>
        <taxon>Dikarya</taxon>
        <taxon>Ascomycota</taxon>
        <taxon>Pezizomycotina</taxon>
        <taxon>Sordariomycetes</taxon>
        <taxon>Hypocreomycetidae</taxon>
        <taxon>Hypocreales</taxon>
        <taxon>Hypocreales incertae sedis</taxon>
        <taxon>Trichothecium</taxon>
    </lineage>
</organism>
<dbReference type="Proteomes" id="UP001163324">
    <property type="component" value="Chromosome 5"/>
</dbReference>
<dbReference type="EMBL" id="CM047944">
    <property type="protein sequence ID" value="KAI9898943.1"/>
    <property type="molecule type" value="Genomic_DNA"/>
</dbReference>
<comment type="caution">
    <text evidence="1">The sequence shown here is derived from an EMBL/GenBank/DDBJ whole genome shotgun (WGS) entry which is preliminary data.</text>
</comment>
<proteinExistence type="predicted"/>
<keyword evidence="2" id="KW-1185">Reference proteome</keyword>
<accession>A0ACC0UXR8</accession>
<evidence type="ECO:0000313" key="2">
    <source>
        <dbReference type="Proteomes" id="UP001163324"/>
    </source>
</evidence>
<name>A0ACC0UXR8_9HYPO</name>
<protein>
    <submittedName>
        <fullName evidence="1">Uncharacterized protein</fullName>
    </submittedName>
</protein>